<evidence type="ECO:0000313" key="3">
    <source>
        <dbReference type="Proteomes" id="UP000077255"/>
    </source>
</evidence>
<keyword evidence="3" id="KW-1185">Reference proteome</keyword>
<proteinExistence type="predicted"/>
<dbReference type="InterPro" id="IPR041916">
    <property type="entry name" value="Anti_sigma_zinc_sf"/>
</dbReference>
<dbReference type="OrthoDB" id="2988517at2"/>
<dbReference type="InterPro" id="IPR011051">
    <property type="entry name" value="RmlC_Cupin_sf"/>
</dbReference>
<dbReference type="Gene3D" id="2.60.120.10">
    <property type="entry name" value="Jelly Rolls"/>
    <property type="match status" value="1"/>
</dbReference>
<gene>
    <name evidence="2" type="ORF">ATSB10_27770</name>
</gene>
<evidence type="ECO:0000313" key="2">
    <source>
        <dbReference type="EMBL" id="AND70231.1"/>
    </source>
</evidence>
<dbReference type="Pfam" id="PF12973">
    <property type="entry name" value="Cupin_7"/>
    <property type="match status" value="1"/>
</dbReference>
<evidence type="ECO:0000259" key="1">
    <source>
        <dbReference type="Pfam" id="PF12973"/>
    </source>
</evidence>
<dbReference type="InterPro" id="IPR014710">
    <property type="entry name" value="RmlC-like_jellyroll"/>
</dbReference>
<dbReference type="SUPFAM" id="SSF51182">
    <property type="entry name" value="RmlC-like cupins"/>
    <property type="match status" value="1"/>
</dbReference>
<feature type="domain" description="ChrR-like cupin" evidence="1">
    <location>
        <begin position="118"/>
        <end position="206"/>
    </location>
</feature>
<protein>
    <recommendedName>
        <fullName evidence="1">ChrR-like cupin domain-containing protein</fullName>
    </recommendedName>
</protein>
<reference evidence="2 3" key="1">
    <citation type="submission" date="2016-02" db="EMBL/GenBank/DDBJ databases">
        <title>Complete genome sequencing and analysis of ATSB10, Dyella thiooxydans isolated from rhizosphere soil of sunflower (Helianthus annuus L.).</title>
        <authorList>
            <person name="Lee Y."/>
            <person name="Hwangbo K."/>
            <person name="Chung H."/>
            <person name="Yoo J."/>
            <person name="Kim K.Y."/>
            <person name="Sa T.M."/>
            <person name="Um Y."/>
            <person name="Madhaiyan M."/>
        </authorList>
    </citation>
    <scope>NUCLEOTIDE SEQUENCE [LARGE SCALE GENOMIC DNA]</scope>
    <source>
        <strain evidence="2 3">ATSB10</strain>
    </source>
</reference>
<dbReference type="InterPro" id="IPR025979">
    <property type="entry name" value="ChrR-like_cupin_dom"/>
</dbReference>
<name>A0A160N2T4_9GAMM</name>
<dbReference type="STRING" id="445710.ATSB10_27770"/>
<dbReference type="EMBL" id="CP014841">
    <property type="protein sequence ID" value="AND70231.1"/>
    <property type="molecule type" value="Genomic_DNA"/>
</dbReference>
<accession>A0A160N2T4</accession>
<dbReference type="Gene3D" id="1.10.10.1320">
    <property type="entry name" value="Anti-sigma factor, zinc-finger domain"/>
    <property type="match status" value="1"/>
</dbReference>
<dbReference type="PATRIC" id="fig|445710.3.peg.2772"/>
<sequence>MTPRHHLDEATLVSYAAGALTDGMRAVAATHLEACGHCRAQLAGAERIGGVLLSQRQPTDEPGRLAQLREAMLARLDATPQARPASTLGGDDDHAASRVAGTDLLPRALHPYFGTSWRALRWRWTAPGVHMIKSSRPSGDNLIMLKIAPGKSMPVHSHGGSELTQILKGAYDDAIGHFGPGDMADLDSDIEHQPVTSPGVPCICVAALDAPLRFPGWFARKLQPLVGL</sequence>
<dbReference type="RefSeq" id="WP_063673298.1">
    <property type="nucleotide sequence ID" value="NZ_CP014841.1"/>
</dbReference>
<dbReference type="Proteomes" id="UP000077255">
    <property type="component" value="Chromosome"/>
</dbReference>
<dbReference type="CDD" id="cd20301">
    <property type="entry name" value="cupin_ChrR"/>
    <property type="match status" value="1"/>
</dbReference>
<dbReference type="KEGG" id="dtx:ATSB10_27770"/>
<organism evidence="2 3">
    <name type="scientific">Dyella thiooxydans</name>
    <dbReference type="NCBI Taxonomy" id="445710"/>
    <lineage>
        <taxon>Bacteria</taxon>
        <taxon>Pseudomonadati</taxon>
        <taxon>Pseudomonadota</taxon>
        <taxon>Gammaproteobacteria</taxon>
        <taxon>Lysobacterales</taxon>
        <taxon>Rhodanobacteraceae</taxon>
        <taxon>Dyella</taxon>
    </lineage>
</organism>
<dbReference type="NCBIfam" id="TIGR02451">
    <property type="entry name" value="anti_sig_ChrR"/>
    <property type="match status" value="1"/>
</dbReference>
<dbReference type="InterPro" id="IPR012807">
    <property type="entry name" value="Anti-sigma_ChrR"/>
</dbReference>
<dbReference type="AlphaFoldDB" id="A0A160N2T4"/>